<dbReference type="InterPro" id="IPR036116">
    <property type="entry name" value="FN3_sf"/>
</dbReference>
<dbReference type="InterPro" id="IPR003961">
    <property type="entry name" value="FN3_dom"/>
</dbReference>
<dbReference type="GO" id="GO:0000272">
    <property type="term" value="P:polysaccharide catabolic process"/>
    <property type="evidence" value="ECO:0007669"/>
    <property type="project" value="InterPro"/>
</dbReference>
<dbReference type="Gene3D" id="2.60.40.10">
    <property type="entry name" value="Immunoglobulins"/>
    <property type="match status" value="1"/>
</dbReference>
<reference evidence="2 3" key="1">
    <citation type="submission" date="2016-04" db="EMBL/GenBank/DDBJ databases">
        <title>Genome analysis of Thermosulfurimonas dismutans, the first thermophilic sulfur-disproportionating bacterium of the phylum Thermodesulfobacteria.</title>
        <authorList>
            <person name="Mardanov A.V."/>
            <person name="Beletsky A.V."/>
            <person name="Kadnikov V.V."/>
            <person name="Slobodkin A.I."/>
            <person name="Ravin N.V."/>
        </authorList>
    </citation>
    <scope>NUCLEOTIDE SEQUENCE [LARGE SCALE GENOMIC DNA]</scope>
    <source>
        <strain evidence="2 3">S95</strain>
    </source>
</reference>
<dbReference type="Pfam" id="PF00041">
    <property type="entry name" value="fn3"/>
    <property type="match status" value="1"/>
</dbReference>
<dbReference type="CDD" id="cd14256">
    <property type="entry name" value="Dockerin_I"/>
    <property type="match status" value="1"/>
</dbReference>
<dbReference type="PATRIC" id="fig|999894.6.peg.1039"/>
<dbReference type="Gene3D" id="2.130.10.10">
    <property type="entry name" value="YVTN repeat-like/Quinoprotein amine dehydrogenase"/>
    <property type="match status" value="4"/>
</dbReference>
<dbReference type="InterPro" id="IPR015943">
    <property type="entry name" value="WD40/YVTN_repeat-like_dom_sf"/>
</dbReference>
<feature type="domain" description="Fibronectin type-III" evidence="1">
    <location>
        <begin position="603"/>
        <end position="702"/>
    </location>
</feature>
<accession>A0A179D5C2</accession>
<evidence type="ECO:0000313" key="2">
    <source>
        <dbReference type="EMBL" id="OAQ20919.1"/>
    </source>
</evidence>
<evidence type="ECO:0000259" key="1">
    <source>
        <dbReference type="PROSITE" id="PS50853"/>
    </source>
</evidence>
<dbReference type="SUPFAM" id="SSF49265">
    <property type="entry name" value="Fibronectin type III"/>
    <property type="match status" value="1"/>
</dbReference>
<organism evidence="2 3">
    <name type="scientific">Thermosulfurimonas dismutans</name>
    <dbReference type="NCBI Taxonomy" id="999894"/>
    <lineage>
        <taxon>Bacteria</taxon>
        <taxon>Pseudomonadati</taxon>
        <taxon>Thermodesulfobacteriota</taxon>
        <taxon>Thermodesulfobacteria</taxon>
        <taxon>Thermodesulfobacteriales</taxon>
        <taxon>Thermodesulfobacteriaceae</taxon>
        <taxon>Thermosulfurimonas</taxon>
    </lineage>
</organism>
<dbReference type="CDD" id="cd15482">
    <property type="entry name" value="Sialidase_non-viral"/>
    <property type="match status" value="2"/>
</dbReference>
<dbReference type="GO" id="GO:0010411">
    <property type="term" value="P:xyloglucan metabolic process"/>
    <property type="evidence" value="ECO:0007669"/>
    <property type="project" value="TreeGrafter"/>
</dbReference>
<dbReference type="InterPro" id="IPR052025">
    <property type="entry name" value="Xyloglucanase_GH74"/>
</dbReference>
<protein>
    <recommendedName>
        <fullName evidence="1">Fibronectin type-III domain-containing protein</fullName>
    </recommendedName>
</protein>
<name>A0A179D5C2_9BACT</name>
<dbReference type="InterPro" id="IPR036439">
    <property type="entry name" value="Dockerin_dom_sf"/>
</dbReference>
<dbReference type="EMBL" id="LWLG01000005">
    <property type="protein sequence ID" value="OAQ20919.1"/>
    <property type="molecule type" value="Genomic_DNA"/>
</dbReference>
<proteinExistence type="predicted"/>
<dbReference type="RefSeq" id="WP_068670020.1">
    <property type="nucleotide sequence ID" value="NZ_LWLG01000005.1"/>
</dbReference>
<dbReference type="PROSITE" id="PS50853">
    <property type="entry name" value="FN3"/>
    <property type="match status" value="1"/>
</dbReference>
<gene>
    <name evidence="2" type="ORF">TDIS_1046</name>
</gene>
<dbReference type="Gene3D" id="1.10.1330.10">
    <property type="entry name" value="Dockerin domain"/>
    <property type="match status" value="1"/>
</dbReference>
<dbReference type="PANTHER" id="PTHR43739">
    <property type="entry name" value="XYLOGLUCANASE (EUROFUNG)"/>
    <property type="match status" value="1"/>
</dbReference>
<keyword evidence="3" id="KW-1185">Reference proteome</keyword>
<comment type="caution">
    <text evidence="2">The sequence shown here is derived from an EMBL/GenBank/DDBJ whole genome shotgun (WGS) entry which is preliminary data.</text>
</comment>
<dbReference type="PANTHER" id="PTHR43739:SF5">
    <property type="entry name" value="EXO-ALPHA-SIALIDASE"/>
    <property type="match status" value="1"/>
</dbReference>
<evidence type="ECO:0000313" key="3">
    <source>
        <dbReference type="Proteomes" id="UP000078390"/>
    </source>
</evidence>
<dbReference type="SUPFAM" id="SSF110296">
    <property type="entry name" value="Oligoxyloglucan reducing end-specific cellobiohydrolase"/>
    <property type="match status" value="2"/>
</dbReference>
<dbReference type="CDD" id="cd00063">
    <property type="entry name" value="FN3"/>
    <property type="match status" value="1"/>
</dbReference>
<dbReference type="OrthoDB" id="9764804at2"/>
<sequence>MFLTFLLLFIWSTPLMAMVEGVEHLGPSEDLVVTSCGRVEILLPESSNGTFLYVICGGVLYQSRDGGRHFVRVSTRLPLAVDQEDPYRLYSSNYGILMISGDGGRNWYDLFTFKGNIYDIQAQGSQILVGLEGDAIYFSQDEGKNFLKVLNISNYYSNIWFSPFYDNRVYVYIEAEGLYRSDDGGLSWEKVGTGLPKDWYDGIKISAARNGNPVLVIGGGKGYISTDTGGSFRELGLSDYVNDAVIDSQGHIWLATSGGLYRSDDQGQTWSFIAPEAVYSVAVRGETIWLGRNGYLEISTDGGNTWQKYGVATGYSLKFLEKDSSGDLWATIDIDRKGIYKYSFKKKRWELFKEPARPYEDFKTFTVVGDYAYYETEYTHFSRCSLDFDNCSVIWKGSLYDYYFPDPKNHPLEIWVAGYLSSWDGGQGYGIYMSTDGGETWGFISGPTDGSVSEVAYDMERGTIYAVSSVNYEKHLFVSSDNGSTWRDTGIKDINDIQLFSGKAFVSTRNGLYIYYQDTGSFQKVSLAGVQEVYKVYPDPEDPSRFFARTDNGLYQSKDGGKTWTRFQYFINDLYTLYDLVKIGSRWYAATDGGVISFEDNTPPSAPALISPESGSETPAPVTLSWQASLDSENDTVRYTVFLARQGEESFHPVVGCIGITQTTCTIADLENGTTYYWYVEASDGKGGAVQSERWNFTVPVPPLCTPDGDVAPLGARDGKVNIGDALVTLRFALGLETPSEEDKCHADVAPLAADGTPQPDGKITIGDALVILRMALGLVS</sequence>
<dbReference type="AlphaFoldDB" id="A0A179D5C2"/>
<dbReference type="Proteomes" id="UP000078390">
    <property type="component" value="Unassembled WGS sequence"/>
</dbReference>
<dbReference type="InterPro" id="IPR013783">
    <property type="entry name" value="Ig-like_fold"/>
</dbReference>